<keyword evidence="2" id="KW-0472">Membrane</keyword>
<dbReference type="Proteomes" id="UP000239469">
    <property type="component" value="Unassembled WGS sequence"/>
</dbReference>
<evidence type="ECO:0000313" key="4">
    <source>
        <dbReference type="EMBL" id="PRP68798.1"/>
    </source>
</evidence>
<dbReference type="GO" id="GO:0043684">
    <property type="term" value="C:type IV secretion system complex"/>
    <property type="evidence" value="ECO:0007669"/>
    <property type="project" value="UniProtKB-UniRule"/>
</dbReference>
<keyword evidence="2" id="KW-0067">ATP-binding</keyword>
<gene>
    <name evidence="4" type="ORF">BUE93_20340</name>
</gene>
<proteinExistence type="inferred from homology"/>
<dbReference type="CDD" id="cd01130">
    <property type="entry name" value="VirB11-like_ATPase"/>
    <property type="match status" value="1"/>
</dbReference>
<comment type="subcellular location">
    <subcellularLocation>
        <location evidence="2">Cell inner membrane</location>
        <topology evidence="2">Peripheral membrane protein</topology>
        <orientation evidence="2">Cytoplasmic side</orientation>
    </subcellularLocation>
</comment>
<organism evidence="4 5">
    <name type="scientific">Chromobacterium amazonense</name>
    <dbReference type="NCBI Taxonomy" id="1382803"/>
    <lineage>
        <taxon>Bacteria</taxon>
        <taxon>Pseudomonadati</taxon>
        <taxon>Pseudomonadota</taxon>
        <taxon>Betaproteobacteria</taxon>
        <taxon>Neisseriales</taxon>
        <taxon>Chromobacteriaceae</taxon>
        <taxon>Chromobacterium</taxon>
    </lineage>
</organism>
<keyword evidence="2" id="KW-0997">Cell inner membrane</keyword>
<dbReference type="GO" id="GO:0005524">
    <property type="term" value="F:ATP binding"/>
    <property type="evidence" value="ECO:0007669"/>
    <property type="project" value="UniProtKB-UniRule"/>
</dbReference>
<comment type="similarity">
    <text evidence="1 2">Belongs to the GSP E family.</text>
</comment>
<dbReference type="Gene3D" id="3.40.50.300">
    <property type="entry name" value="P-loop containing nucleotide triphosphate hydrolases"/>
    <property type="match status" value="1"/>
</dbReference>
<dbReference type="InterPro" id="IPR014155">
    <property type="entry name" value="VirB11"/>
</dbReference>
<dbReference type="PANTHER" id="PTHR30486">
    <property type="entry name" value="TWITCHING MOTILITY PROTEIN PILT"/>
    <property type="match status" value="1"/>
</dbReference>
<accession>A0A2S9WZA5</accession>
<dbReference type="InterPro" id="IPR027417">
    <property type="entry name" value="P-loop_NTPase"/>
</dbReference>
<protein>
    <recommendedName>
        <fullName evidence="2">Type IV secretion system protein</fullName>
    </recommendedName>
</protein>
<evidence type="ECO:0000256" key="2">
    <source>
        <dbReference type="RuleBase" id="RU366071"/>
    </source>
</evidence>
<evidence type="ECO:0000313" key="5">
    <source>
        <dbReference type="Proteomes" id="UP000239469"/>
    </source>
</evidence>
<dbReference type="PANTHER" id="PTHR30486:SF6">
    <property type="entry name" value="TYPE IV PILUS RETRACTATION ATPASE PILT"/>
    <property type="match status" value="1"/>
</dbReference>
<dbReference type="RefSeq" id="WP_106078041.1">
    <property type="nucleotide sequence ID" value="NZ_MTBD01000037.1"/>
</dbReference>
<dbReference type="Gene3D" id="3.30.450.90">
    <property type="match status" value="1"/>
</dbReference>
<keyword evidence="2" id="KW-1003">Cell membrane</keyword>
<dbReference type="EMBL" id="MTBD01000037">
    <property type="protein sequence ID" value="PRP68798.1"/>
    <property type="molecule type" value="Genomic_DNA"/>
</dbReference>
<dbReference type="GO" id="GO:0016887">
    <property type="term" value="F:ATP hydrolysis activity"/>
    <property type="evidence" value="ECO:0007669"/>
    <property type="project" value="InterPro"/>
</dbReference>
<evidence type="ECO:0000259" key="3">
    <source>
        <dbReference type="Pfam" id="PF00437"/>
    </source>
</evidence>
<name>A0A2S9WZA5_9NEIS</name>
<sequence length="340" mass="38305">MSHIPSFRSKLEPLLPHLDDPRVTEIQINRPGEIWLRTHGSFYAERVAVPALTFTLLSTLAELTASYKSQEVGKQSPILSAELPVNLEDQVPDFERGTYRTEMILPPVTPEETVGITIRKQMMRRMNLGDYETAGAFRFVNQPVAESEYSDARLAQLFHDKQWEAFLKGAVLAKKTIVISAGTEAGKTTFLDMLLHLIPLHERLVLIEDSREVLPPHPNCLRLSYASPIGAATLRVTPTQLLRACMRLTPDRIIMGEVRGPEAVEYLNMLNTDHPGSITTVHANSPMEMFDRFAELMDGHTSMSRDQILARLQRRIDVVVQLAKSDRHGRYISDIHYAGA</sequence>
<dbReference type="InterPro" id="IPR001482">
    <property type="entry name" value="T2SS/T4SS_dom"/>
</dbReference>
<dbReference type="InterPro" id="IPR050921">
    <property type="entry name" value="T4SS_GSP_E_ATPase"/>
</dbReference>
<comment type="caution">
    <text evidence="4">The sequence shown here is derived from an EMBL/GenBank/DDBJ whole genome shotgun (WGS) entry which is preliminary data.</text>
</comment>
<comment type="function">
    <text evidence="2">Part of the Type IV secretion system.</text>
</comment>
<feature type="domain" description="Bacterial type II secretion system protein E" evidence="3">
    <location>
        <begin position="158"/>
        <end position="301"/>
    </location>
</feature>
<dbReference type="AlphaFoldDB" id="A0A2S9WZA5"/>
<dbReference type="GO" id="GO:0005886">
    <property type="term" value="C:plasma membrane"/>
    <property type="evidence" value="ECO:0007669"/>
    <property type="project" value="UniProtKB-SubCell"/>
</dbReference>
<dbReference type="NCBIfam" id="TIGR02788">
    <property type="entry name" value="VirB11"/>
    <property type="match status" value="1"/>
</dbReference>
<keyword evidence="2" id="KW-0547">Nucleotide-binding</keyword>
<dbReference type="GO" id="GO:0044097">
    <property type="term" value="P:secretion by the type IV secretion system"/>
    <property type="evidence" value="ECO:0007669"/>
    <property type="project" value="InterPro"/>
</dbReference>
<evidence type="ECO:0000256" key="1">
    <source>
        <dbReference type="ARBA" id="ARBA00006611"/>
    </source>
</evidence>
<dbReference type="SUPFAM" id="SSF52540">
    <property type="entry name" value="P-loop containing nucleoside triphosphate hydrolases"/>
    <property type="match status" value="1"/>
</dbReference>
<dbReference type="OrthoDB" id="9810761at2"/>
<dbReference type="Pfam" id="PF00437">
    <property type="entry name" value="T2SSE"/>
    <property type="match status" value="1"/>
</dbReference>
<reference evidence="4 5" key="1">
    <citation type="submission" date="2017-01" db="EMBL/GenBank/DDBJ databases">
        <title>New insights into the genetic diversity of Chromobacterium isolated from tropical freshwater lake.</title>
        <authorList>
            <person name="Santos A.B."/>
            <person name="Nascimento A.M."/>
            <person name="Da Silva P.C."/>
        </authorList>
    </citation>
    <scope>NUCLEOTIDE SEQUENCE [LARGE SCALE GENOMIC DNA]</scope>
    <source>
        <strain evidence="4 5">56AF</strain>
    </source>
</reference>